<dbReference type="PANTHER" id="PTHR38790">
    <property type="entry name" value="2EXR DOMAIN-CONTAINING PROTEIN-RELATED"/>
    <property type="match status" value="1"/>
</dbReference>
<sequence length="293" mass="33992">MCRVVRNSLESPMLALPPEIRNRIFEYALGGQHIHITTDPYPEEVKASNTWSPPAWLHGIPGFKTLSNRFSSNVEPTVRNLPGPSRFTLREAFSSRNDHEPTVSKFYNCVYPLDWQSYYSLIELPIDLNTLPDWRRLQHGRGIEPDIRVIKASNDHMTLVSAVCRQMYHETKFLPYKLNEFSFQDVGTMKDWFVNRGAAQKRMLQTIWLDLEWFCLCEDIIDFGRYMFGPASGLTTIRVSTLALIRVLEAYDNHPNPGMRSLLVNRLGDVQLRLRRTLRQNGDERPLQIKVVI</sequence>
<dbReference type="PANTHER" id="PTHR38790:SF4">
    <property type="entry name" value="2EXR DOMAIN-CONTAINING PROTEIN"/>
    <property type="match status" value="1"/>
</dbReference>
<protein>
    <submittedName>
        <fullName evidence="1">Uncharacterized protein</fullName>
    </submittedName>
</protein>
<dbReference type="Proteomes" id="UP000799428">
    <property type="component" value="Unassembled WGS sequence"/>
</dbReference>
<dbReference type="EMBL" id="MU005773">
    <property type="protein sequence ID" value="KAF2707537.1"/>
    <property type="molecule type" value="Genomic_DNA"/>
</dbReference>
<dbReference type="AlphaFoldDB" id="A0A6G1K588"/>
<evidence type="ECO:0000313" key="1">
    <source>
        <dbReference type="EMBL" id="KAF2707537.1"/>
    </source>
</evidence>
<organism evidence="1 2">
    <name type="scientific">Pleomassaria siparia CBS 279.74</name>
    <dbReference type="NCBI Taxonomy" id="1314801"/>
    <lineage>
        <taxon>Eukaryota</taxon>
        <taxon>Fungi</taxon>
        <taxon>Dikarya</taxon>
        <taxon>Ascomycota</taxon>
        <taxon>Pezizomycotina</taxon>
        <taxon>Dothideomycetes</taxon>
        <taxon>Pleosporomycetidae</taxon>
        <taxon>Pleosporales</taxon>
        <taxon>Pleomassariaceae</taxon>
        <taxon>Pleomassaria</taxon>
    </lineage>
</organism>
<accession>A0A6G1K588</accession>
<keyword evidence="2" id="KW-1185">Reference proteome</keyword>
<name>A0A6G1K588_9PLEO</name>
<dbReference type="OrthoDB" id="5413827at2759"/>
<proteinExistence type="predicted"/>
<gene>
    <name evidence="1" type="ORF">K504DRAFT_38117</name>
</gene>
<evidence type="ECO:0000313" key="2">
    <source>
        <dbReference type="Proteomes" id="UP000799428"/>
    </source>
</evidence>
<reference evidence="1" key="1">
    <citation type="journal article" date="2020" name="Stud. Mycol.">
        <title>101 Dothideomycetes genomes: a test case for predicting lifestyles and emergence of pathogens.</title>
        <authorList>
            <person name="Haridas S."/>
            <person name="Albert R."/>
            <person name="Binder M."/>
            <person name="Bloem J."/>
            <person name="Labutti K."/>
            <person name="Salamov A."/>
            <person name="Andreopoulos B."/>
            <person name="Baker S."/>
            <person name="Barry K."/>
            <person name="Bills G."/>
            <person name="Bluhm B."/>
            <person name="Cannon C."/>
            <person name="Castanera R."/>
            <person name="Culley D."/>
            <person name="Daum C."/>
            <person name="Ezra D."/>
            <person name="Gonzalez J."/>
            <person name="Henrissat B."/>
            <person name="Kuo A."/>
            <person name="Liang C."/>
            <person name="Lipzen A."/>
            <person name="Lutzoni F."/>
            <person name="Magnuson J."/>
            <person name="Mondo S."/>
            <person name="Nolan M."/>
            <person name="Ohm R."/>
            <person name="Pangilinan J."/>
            <person name="Park H.-J."/>
            <person name="Ramirez L."/>
            <person name="Alfaro M."/>
            <person name="Sun H."/>
            <person name="Tritt A."/>
            <person name="Yoshinaga Y."/>
            <person name="Zwiers L.-H."/>
            <person name="Turgeon B."/>
            <person name="Goodwin S."/>
            <person name="Spatafora J."/>
            <person name="Crous P."/>
            <person name="Grigoriev I."/>
        </authorList>
    </citation>
    <scope>NUCLEOTIDE SEQUENCE</scope>
    <source>
        <strain evidence="1">CBS 279.74</strain>
    </source>
</reference>